<feature type="domain" description="Endonuclease/exonuclease/phosphatase" evidence="3">
    <location>
        <begin position="137"/>
        <end position="369"/>
    </location>
</feature>
<dbReference type="OrthoDB" id="3763091at2"/>
<dbReference type="GO" id="GO:0003824">
    <property type="term" value="F:catalytic activity"/>
    <property type="evidence" value="ECO:0007669"/>
    <property type="project" value="InterPro"/>
</dbReference>
<dbReference type="EMBL" id="SDPU01000012">
    <property type="protein sequence ID" value="RYU14106.1"/>
    <property type="molecule type" value="Genomic_DNA"/>
</dbReference>
<dbReference type="AlphaFoldDB" id="A0A4V1Z2E3"/>
<keyword evidence="2" id="KW-0472">Membrane</keyword>
<comment type="caution">
    <text evidence="4">The sequence shown here is derived from an EMBL/GenBank/DDBJ whole genome shotgun (WGS) entry which is preliminary data.</text>
</comment>
<evidence type="ECO:0000256" key="2">
    <source>
        <dbReference type="SAM" id="Phobius"/>
    </source>
</evidence>
<keyword evidence="2" id="KW-1133">Transmembrane helix</keyword>
<organism evidence="4 5">
    <name type="scientific">Nocardioides iriomotensis</name>
    <dbReference type="NCBI Taxonomy" id="715784"/>
    <lineage>
        <taxon>Bacteria</taxon>
        <taxon>Bacillati</taxon>
        <taxon>Actinomycetota</taxon>
        <taxon>Actinomycetes</taxon>
        <taxon>Propionibacteriales</taxon>
        <taxon>Nocardioidaceae</taxon>
        <taxon>Nocardioides</taxon>
    </lineage>
</organism>
<evidence type="ECO:0000256" key="1">
    <source>
        <dbReference type="SAM" id="MobiDB-lite"/>
    </source>
</evidence>
<feature type="transmembrane region" description="Helical" evidence="2">
    <location>
        <begin position="89"/>
        <end position="109"/>
    </location>
</feature>
<dbReference type="InterPro" id="IPR036691">
    <property type="entry name" value="Endo/exonu/phosph_ase_sf"/>
</dbReference>
<keyword evidence="2" id="KW-0812">Transmembrane</keyword>
<dbReference type="SUPFAM" id="SSF56219">
    <property type="entry name" value="DNase I-like"/>
    <property type="match status" value="1"/>
</dbReference>
<evidence type="ECO:0000313" key="4">
    <source>
        <dbReference type="EMBL" id="RYU14106.1"/>
    </source>
</evidence>
<dbReference type="Gene3D" id="3.60.10.10">
    <property type="entry name" value="Endonuclease/exonuclease/phosphatase"/>
    <property type="match status" value="1"/>
</dbReference>
<protein>
    <recommendedName>
        <fullName evidence="3">Endonuclease/exonuclease/phosphatase domain-containing protein</fullName>
    </recommendedName>
</protein>
<keyword evidence="5" id="KW-1185">Reference proteome</keyword>
<proteinExistence type="predicted"/>
<gene>
    <name evidence="4" type="ORF">ETU37_04145</name>
</gene>
<feature type="compositionally biased region" description="Low complexity" evidence="1">
    <location>
        <begin position="437"/>
        <end position="457"/>
    </location>
</feature>
<feature type="compositionally biased region" description="Pro residues" evidence="1">
    <location>
        <begin position="408"/>
        <end position="436"/>
    </location>
</feature>
<evidence type="ECO:0000259" key="3">
    <source>
        <dbReference type="Pfam" id="PF03372"/>
    </source>
</evidence>
<feature type="region of interest" description="Disordered" evidence="1">
    <location>
        <begin position="408"/>
        <end position="457"/>
    </location>
</feature>
<dbReference type="Pfam" id="PF03372">
    <property type="entry name" value="Exo_endo_phos"/>
    <property type="match status" value="1"/>
</dbReference>
<accession>A0A4V1Z2E3</accession>
<sequence length="457" mass="49893">MSVTEVCRPSRLHSVSPCRTSHTWAFAEALMSGIVARSRLIERKVTIRQRNILVRHGVAHLTLVSHKSLRFLKSTRVPADSRRVKRSSLALICTAVLTAFATAISLAWVPAGAQTLATDGVPRLARGTLPTTFTLSSFNVLGSTHTTSGRKKKMGSGVVRIRKVAALLDQHSVDVVGLQEFQIDQWAEFMRVAGDRYSVYPGGVNRKTVQNTIAWRTTDWSLVAGYTVQIPYFKGEQWMMPVVLLRNNYTGVTAFFANFHNPATNKRHHGNQKHRTEATTRQAALARSLVFESGLPVFFTGDMNEREEYFCRLTAEAPMKAANGGRNKGGRCTPPTTMPVDWIFGSRGRAKFTDYVRDFSKAVTRVTDHPMVRTTVSIKSTTTPTPLTPVIPSYPLWPTVGVPFPVVPTPTPTPPPPAPTPTPTPTPTPSPSPTPSSSPTATPTGSPTASPTAGRTL</sequence>
<dbReference type="InterPro" id="IPR005135">
    <property type="entry name" value="Endo/exonuclease/phosphatase"/>
</dbReference>
<reference evidence="4 5" key="1">
    <citation type="submission" date="2019-01" db="EMBL/GenBank/DDBJ databases">
        <title>Nocardioides guangzhouensis sp. nov., an actinobacterium isolated from soil.</title>
        <authorList>
            <person name="Fu Y."/>
            <person name="Cai Y."/>
            <person name="Lin Z."/>
            <person name="Chen P."/>
        </authorList>
    </citation>
    <scope>NUCLEOTIDE SEQUENCE [LARGE SCALE GENOMIC DNA]</scope>
    <source>
        <strain evidence="4 5">NBRC 105384</strain>
    </source>
</reference>
<name>A0A4V1Z2E3_9ACTN</name>
<dbReference type="Proteomes" id="UP000291189">
    <property type="component" value="Unassembled WGS sequence"/>
</dbReference>
<evidence type="ECO:0000313" key="5">
    <source>
        <dbReference type="Proteomes" id="UP000291189"/>
    </source>
</evidence>